<feature type="transmembrane region" description="Helical" evidence="9">
    <location>
        <begin position="149"/>
        <end position="176"/>
    </location>
</feature>
<evidence type="ECO:0000313" key="11">
    <source>
        <dbReference type="EMBL" id="CAH3184736.1"/>
    </source>
</evidence>
<dbReference type="InterPro" id="IPR050569">
    <property type="entry name" value="TAAR"/>
</dbReference>
<proteinExistence type="predicted"/>
<evidence type="ECO:0000256" key="6">
    <source>
        <dbReference type="ARBA" id="ARBA00023136"/>
    </source>
</evidence>
<dbReference type="InterPro" id="IPR017452">
    <property type="entry name" value="GPCR_Rhodpsn_7TM"/>
</dbReference>
<feature type="transmembrane region" description="Helical" evidence="9">
    <location>
        <begin position="208"/>
        <end position="226"/>
    </location>
</feature>
<keyword evidence="12" id="KW-1185">Reference proteome</keyword>
<gene>
    <name evidence="11" type="ORF">PLOB_00030733</name>
</gene>
<dbReference type="EMBL" id="CALNXK010000397">
    <property type="protein sequence ID" value="CAH3184736.1"/>
    <property type="molecule type" value="Genomic_DNA"/>
</dbReference>
<accession>A0ABN8S1T1</accession>
<keyword evidence="8" id="KW-0807">Transducer</keyword>
<dbReference type="Pfam" id="PF00001">
    <property type="entry name" value="7tm_1"/>
    <property type="match status" value="1"/>
</dbReference>
<keyword evidence="3 9" id="KW-0812">Transmembrane</keyword>
<feature type="transmembrane region" description="Helical" evidence="9">
    <location>
        <begin position="6"/>
        <end position="27"/>
    </location>
</feature>
<keyword evidence="4 9" id="KW-1133">Transmembrane helix</keyword>
<evidence type="ECO:0000256" key="7">
    <source>
        <dbReference type="ARBA" id="ARBA00023170"/>
    </source>
</evidence>
<evidence type="ECO:0000256" key="8">
    <source>
        <dbReference type="ARBA" id="ARBA00023224"/>
    </source>
</evidence>
<dbReference type="CDD" id="cd00637">
    <property type="entry name" value="7tm_classA_rhodopsin-like"/>
    <property type="match status" value="1"/>
</dbReference>
<keyword evidence="2" id="KW-1003">Cell membrane</keyword>
<organism evidence="11 12">
    <name type="scientific">Porites lobata</name>
    <dbReference type="NCBI Taxonomy" id="104759"/>
    <lineage>
        <taxon>Eukaryota</taxon>
        <taxon>Metazoa</taxon>
        <taxon>Cnidaria</taxon>
        <taxon>Anthozoa</taxon>
        <taxon>Hexacorallia</taxon>
        <taxon>Scleractinia</taxon>
        <taxon>Fungiina</taxon>
        <taxon>Poritidae</taxon>
        <taxon>Porites</taxon>
    </lineage>
</organism>
<evidence type="ECO:0000256" key="9">
    <source>
        <dbReference type="SAM" id="Phobius"/>
    </source>
</evidence>
<keyword evidence="5" id="KW-0297">G-protein coupled receptor</keyword>
<feature type="transmembrane region" description="Helical" evidence="9">
    <location>
        <begin position="39"/>
        <end position="60"/>
    </location>
</feature>
<evidence type="ECO:0000256" key="1">
    <source>
        <dbReference type="ARBA" id="ARBA00004651"/>
    </source>
</evidence>
<dbReference type="PANTHER" id="PTHR24249:SF372">
    <property type="entry name" value="G-PROTEIN COUPLED RECEPTORS FAMILY 1 PROFILE DOMAIN-CONTAINING PROTEIN"/>
    <property type="match status" value="1"/>
</dbReference>
<evidence type="ECO:0000256" key="2">
    <source>
        <dbReference type="ARBA" id="ARBA00022475"/>
    </source>
</evidence>
<evidence type="ECO:0000259" key="10">
    <source>
        <dbReference type="PROSITE" id="PS50262"/>
    </source>
</evidence>
<dbReference type="Proteomes" id="UP001159405">
    <property type="component" value="Unassembled WGS sequence"/>
</dbReference>
<feature type="transmembrane region" description="Helical" evidence="9">
    <location>
        <begin position="119"/>
        <end position="143"/>
    </location>
</feature>
<dbReference type="PROSITE" id="PS50262">
    <property type="entry name" value="G_PROTEIN_RECEP_F1_2"/>
    <property type="match status" value="1"/>
</dbReference>
<feature type="domain" description="G-protein coupled receptors family 1 profile" evidence="10">
    <location>
        <begin position="19"/>
        <end position="231"/>
    </location>
</feature>
<protein>
    <recommendedName>
        <fullName evidence="10">G-protein coupled receptors family 1 profile domain-containing protein</fullName>
    </recommendedName>
</protein>
<comment type="caution">
    <text evidence="11">The sequence shown here is derived from an EMBL/GenBank/DDBJ whole genome shotgun (WGS) entry which is preliminary data.</text>
</comment>
<reference evidence="11 12" key="1">
    <citation type="submission" date="2022-05" db="EMBL/GenBank/DDBJ databases">
        <authorList>
            <consortium name="Genoscope - CEA"/>
            <person name="William W."/>
        </authorList>
    </citation>
    <scope>NUCLEOTIDE SEQUENCE [LARGE SCALE GENOMIC DNA]</scope>
</reference>
<feature type="transmembrane region" description="Helical" evidence="9">
    <location>
        <begin position="80"/>
        <end position="98"/>
    </location>
</feature>
<dbReference type="InterPro" id="IPR000276">
    <property type="entry name" value="GPCR_Rhodpsn"/>
</dbReference>
<evidence type="ECO:0000256" key="5">
    <source>
        <dbReference type="ARBA" id="ARBA00023040"/>
    </source>
</evidence>
<sequence>MEIWFWILGWVLSFLAITGNGFTIFLVCRRRNLRTKTNAFIVSLAVADFCVGLGVIPSLFACDVTNTCYWPQLWLSWVKFIRLLFSSTSAVNLCGLVLDRFVAIVHPLKYITFMTRRRIIRIIFFSWVLTVSYNILQFLILIICKTSILIFFGLHLIFFEFLPCILLISCFVSMIFHVRKHNKSERTLAKQLRSNHWISFKTHQKKSAVTMMGLVIGVFLVCYGIHLRCSI</sequence>
<dbReference type="PANTHER" id="PTHR24249">
    <property type="entry name" value="HISTAMINE RECEPTOR-RELATED G-PROTEIN COUPLED RECEPTOR"/>
    <property type="match status" value="1"/>
</dbReference>
<feature type="non-terminal residue" evidence="11">
    <location>
        <position position="231"/>
    </location>
</feature>
<name>A0ABN8S1T1_9CNID</name>
<evidence type="ECO:0000313" key="12">
    <source>
        <dbReference type="Proteomes" id="UP001159405"/>
    </source>
</evidence>
<dbReference type="PRINTS" id="PR00237">
    <property type="entry name" value="GPCRRHODOPSN"/>
</dbReference>
<evidence type="ECO:0000256" key="3">
    <source>
        <dbReference type="ARBA" id="ARBA00022692"/>
    </source>
</evidence>
<comment type="subcellular location">
    <subcellularLocation>
        <location evidence="1">Cell membrane</location>
        <topology evidence="1">Multi-pass membrane protein</topology>
    </subcellularLocation>
</comment>
<dbReference type="SUPFAM" id="SSF81321">
    <property type="entry name" value="Family A G protein-coupled receptor-like"/>
    <property type="match status" value="1"/>
</dbReference>
<dbReference type="Gene3D" id="1.20.1070.10">
    <property type="entry name" value="Rhodopsin 7-helix transmembrane proteins"/>
    <property type="match status" value="1"/>
</dbReference>
<evidence type="ECO:0000256" key="4">
    <source>
        <dbReference type="ARBA" id="ARBA00022989"/>
    </source>
</evidence>
<keyword evidence="7" id="KW-0675">Receptor</keyword>
<keyword evidence="6 9" id="KW-0472">Membrane</keyword>